<feature type="domain" description="NodB homology" evidence="2">
    <location>
        <begin position="67"/>
        <end position="290"/>
    </location>
</feature>
<keyword evidence="4" id="KW-1185">Reference proteome</keyword>
<evidence type="ECO:0000313" key="3">
    <source>
        <dbReference type="EMBL" id="OZI49117.1"/>
    </source>
</evidence>
<dbReference type="InterPro" id="IPR051398">
    <property type="entry name" value="Polysacch_Deacetylase"/>
</dbReference>
<dbReference type="SUPFAM" id="SSF88713">
    <property type="entry name" value="Glycoside hydrolase/deacetylase"/>
    <property type="match status" value="1"/>
</dbReference>
<dbReference type="AlphaFoldDB" id="A0A261TIQ6"/>
<dbReference type="CDD" id="cd10969">
    <property type="entry name" value="CE4_Ecf1_like_5s"/>
    <property type="match status" value="1"/>
</dbReference>
<evidence type="ECO:0000313" key="4">
    <source>
        <dbReference type="Proteomes" id="UP000216913"/>
    </source>
</evidence>
<dbReference type="GO" id="GO:0016810">
    <property type="term" value="F:hydrolase activity, acting on carbon-nitrogen (but not peptide) bonds"/>
    <property type="evidence" value="ECO:0007669"/>
    <property type="project" value="InterPro"/>
</dbReference>
<keyword evidence="1" id="KW-0732">Signal</keyword>
<dbReference type="PROSITE" id="PS51677">
    <property type="entry name" value="NODB"/>
    <property type="match status" value="1"/>
</dbReference>
<protein>
    <recommendedName>
        <fullName evidence="2">NodB homology domain-containing protein</fullName>
    </recommendedName>
</protein>
<proteinExistence type="predicted"/>
<dbReference type="InterPro" id="IPR002509">
    <property type="entry name" value="NODB_dom"/>
</dbReference>
<dbReference type="GO" id="GO:0005975">
    <property type="term" value="P:carbohydrate metabolic process"/>
    <property type="evidence" value="ECO:0007669"/>
    <property type="project" value="InterPro"/>
</dbReference>
<comment type="caution">
    <text evidence="3">The sequence shown here is derived from an EMBL/GenBank/DDBJ whole genome shotgun (WGS) entry which is preliminary data.</text>
</comment>
<evidence type="ECO:0000256" key="1">
    <source>
        <dbReference type="ARBA" id="ARBA00022729"/>
    </source>
</evidence>
<dbReference type="EMBL" id="NEVP01000008">
    <property type="protein sequence ID" value="OZI49117.1"/>
    <property type="molecule type" value="Genomic_DNA"/>
</dbReference>
<organism evidence="3 4">
    <name type="scientific">Bordetella genomosp. 5</name>
    <dbReference type="NCBI Taxonomy" id="1395608"/>
    <lineage>
        <taxon>Bacteria</taxon>
        <taxon>Pseudomonadati</taxon>
        <taxon>Pseudomonadota</taxon>
        <taxon>Betaproteobacteria</taxon>
        <taxon>Burkholderiales</taxon>
        <taxon>Alcaligenaceae</taxon>
        <taxon>Bordetella</taxon>
    </lineage>
</organism>
<dbReference type="Gene3D" id="3.20.20.370">
    <property type="entry name" value="Glycoside hydrolase/deacetylase"/>
    <property type="match status" value="1"/>
</dbReference>
<dbReference type="RefSeq" id="WP_094800839.1">
    <property type="nucleotide sequence ID" value="NZ_NEVP01000008.1"/>
</dbReference>
<dbReference type="OrthoDB" id="9814639at2"/>
<dbReference type="InterPro" id="IPR011330">
    <property type="entry name" value="Glyco_hydro/deAcase_b/a-brl"/>
</dbReference>
<dbReference type="Pfam" id="PF01522">
    <property type="entry name" value="Polysacc_deac_1"/>
    <property type="match status" value="1"/>
</dbReference>
<sequence>MADASPRDSAPNVPVLMYHHVTPEGGMINATPDVFEAQIASLAAAGYHALSCAEFEAYLDGAPVPPKSVLITFDDGYLDNWVYAHPVLERYGMRAVLFLITGWIGDGPVRPHAGQQGATLPATPDHDASKRLVAAGQADQCMLRWSEIDAMRAAGTFEFHSHTHTHTRWDKECKGDTQAKRRHVDEELAQSRATLTERLGEVSSHLCWPQGYFDADYVEAAREAGFRHLYTTDPFGQNRPGTDPGHIYRFAVRNRAGGWLRRRIWLSRHPVIGPYFHAWKAWRKRARNRK</sequence>
<accession>A0A261TIQ6</accession>
<evidence type="ECO:0000259" key="2">
    <source>
        <dbReference type="PROSITE" id="PS51677"/>
    </source>
</evidence>
<name>A0A261TIQ6_9BORD</name>
<dbReference type="PANTHER" id="PTHR34216:SF13">
    <property type="entry name" value="XYLANASE_CHITIN DEACETYLASE"/>
    <property type="match status" value="1"/>
</dbReference>
<gene>
    <name evidence="3" type="ORF">CAL25_13810</name>
</gene>
<reference evidence="3 4" key="1">
    <citation type="submission" date="2017-05" db="EMBL/GenBank/DDBJ databases">
        <title>Complete and WGS of Bordetella genogroups.</title>
        <authorList>
            <person name="Spilker T."/>
            <person name="LiPuma J."/>
        </authorList>
    </citation>
    <scope>NUCLEOTIDE SEQUENCE [LARGE SCALE GENOMIC DNA]</scope>
    <source>
        <strain evidence="3 4">AU10456</strain>
    </source>
</reference>
<dbReference type="PANTHER" id="PTHR34216">
    <property type="match status" value="1"/>
</dbReference>
<dbReference type="Proteomes" id="UP000216913">
    <property type="component" value="Unassembled WGS sequence"/>
</dbReference>